<keyword evidence="5 7" id="KW-0326">Glycosidase</keyword>
<comment type="caution">
    <text evidence="7">The sequence shown here is derived from an EMBL/GenBank/DDBJ whole genome shotgun (WGS) entry which is preliminary data.</text>
</comment>
<evidence type="ECO:0000256" key="5">
    <source>
        <dbReference type="ARBA" id="ARBA00023295"/>
    </source>
</evidence>
<dbReference type="GO" id="GO:0004563">
    <property type="term" value="F:beta-N-acetylhexosaminidase activity"/>
    <property type="evidence" value="ECO:0007669"/>
    <property type="project" value="UniProtKB-EC"/>
</dbReference>
<dbReference type="SUPFAM" id="SSF51445">
    <property type="entry name" value="(Trans)glycosidases"/>
    <property type="match status" value="1"/>
</dbReference>
<dbReference type="InterPro" id="IPR036962">
    <property type="entry name" value="Glyco_hydro_3_N_sf"/>
</dbReference>
<keyword evidence="8" id="KW-1185">Reference proteome</keyword>
<dbReference type="Pfam" id="PF00933">
    <property type="entry name" value="Glyco_hydro_3"/>
    <property type="match status" value="1"/>
</dbReference>
<organism evidence="7 8">
    <name type="scientific">Rhodocista pekingensis</name>
    <dbReference type="NCBI Taxonomy" id="201185"/>
    <lineage>
        <taxon>Bacteria</taxon>
        <taxon>Pseudomonadati</taxon>
        <taxon>Pseudomonadota</taxon>
        <taxon>Alphaproteobacteria</taxon>
        <taxon>Rhodospirillales</taxon>
        <taxon>Azospirillaceae</taxon>
        <taxon>Rhodocista</taxon>
    </lineage>
</organism>
<evidence type="ECO:0000256" key="3">
    <source>
        <dbReference type="ARBA" id="ARBA00012663"/>
    </source>
</evidence>
<dbReference type="RefSeq" id="WP_377356039.1">
    <property type="nucleotide sequence ID" value="NZ_JBHTCM010000004.1"/>
</dbReference>
<evidence type="ECO:0000313" key="7">
    <source>
        <dbReference type="EMBL" id="MFC7331943.1"/>
    </source>
</evidence>
<evidence type="ECO:0000256" key="1">
    <source>
        <dbReference type="ARBA" id="ARBA00001231"/>
    </source>
</evidence>
<keyword evidence="4 7" id="KW-0378">Hydrolase</keyword>
<dbReference type="NCBIfam" id="NF003740">
    <property type="entry name" value="PRK05337.1"/>
    <property type="match status" value="1"/>
</dbReference>
<evidence type="ECO:0000313" key="8">
    <source>
        <dbReference type="Proteomes" id="UP001596456"/>
    </source>
</evidence>
<evidence type="ECO:0000256" key="2">
    <source>
        <dbReference type="ARBA" id="ARBA00005336"/>
    </source>
</evidence>
<comment type="similarity">
    <text evidence="2">Belongs to the glycosyl hydrolase 3 family.</text>
</comment>
<proteinExistence type="inferred from homology"/>
<sequence length="349" mass="36597">MSAASSSNEPPRQPLAVAFGCAGPDLTAQERAFFREADPFGFILFRRNAETPEQVRRLTGDLRDAVGRDAPVLIDQEGGRVARLRPPHWPEFPAARRLGDLAERDPEAGTRAAWLDGRLLAHLLADVGIDVDCAPVADLPVPGAHDVIGDRAFGADPGLVARLARAQAEGLLAGGVLPVVKHLPGHGRACADSHKELPVVTAERAVLEATDFAPFRALADLPCGMAAHVVYTALDPDRPASTSAAVIGTVIRGWIGFQGLLFSDDLSMQALRGGPGERARAVLAGGCDVALHCNGILAEMLEIAAAAPHLSETGAARWARAAALRDAVEPADAGALRRELDALLAARIA</sequence>
<dbReference type="EMBL" id="JBHTCM010000004">
    <property type="protein sequence ID" value="MFC7331943.1"/>
    <property type="molecule type" value="Genomic_DNA"/>
</dbReference>
<accession>A0ABW2KRD7</accession>
<feature type="domain" description="Glycoside hydrolase family 3 N-terminal" evidence="6">
    <location>
        <begin position="41"/>
        <end position="306"/>
    </location>
</feature>
<evidence type="ECO:0000256" key="4">
    <source>
        <dbReference type="ARBA" id="ARBA00022801"/>
    </source>
</evidence>
<gene>
    <name evidence="7" type="primary">nagZ</name>
    <name evidence="7" type="ORF">ACFQPS_02095</name>
</gene>
<name>A0ABW2KRD7_9PROT</name>
<dbReference type="PANTHER" id="PTHR30480:SF13">
    <property type="entry name" value="BETA-HEXOSAMINIDASE"/>
    <property type="match status" value="1"/>
</dbReference>
<dbReference type="Proteomes" id="UP001596456">
    <property type="component" value="Unassembled WGS sequence"/>
</dbReference>
<dbReference type="Gene3D" id="3.20.20.300">
    <property type="entry name" value="Glycoside hydrolase, family 3, N-terminal domain"/>
    <property type="match status" value="1"/>
</dbReference>
<comment type="catalytic activity">
    <reaction evidence="1">
        <text>Hydrolysis of terminal non-reducing N-acetyl-D-hexosamine residues in N-acetyl-beta-D-hexosaminides.</text>
        <dbReference type="EC" id="3.2.1.52"/>
    </reaction>
</comment>
<evidence type="ECO:0000259" key="6">
    <source>
        <dbReference type="Pfam" id="PF00933"/>
    </source>
</evidence>
<dbReference type="InterPro" id="IPR001764">
    <property type="entry name" value="Glyco_hydro_3_N"/>
</dbReference>
<dbReference type="InterPro" id="IPR050226">
    <property type="entry name" value="NagZ_Beta-hexosaminidase"/>
</dbReference>
<dbReference type="InterPro" id="IPR017853">
    <property type="entry name" value="GH"/>
</dbReference>
<protein>
    <recommendedName>
        <fullName evidence="3">beta-N-acetylhexosaminidase</fullName>
        <ecNumber evidence="3">3.2.1.52</ecNumber>
    </recommendedName>
</protein>
<reference evidence="8" key="1">
    <citation type="journal article" date="2019" name="Int. J. Syst. Evol. Microbiol.">
        <title>The Global Catalogue of Microorganisms (GCM) 10K type strain sequencing project: providing services to taxonomists for standard genome sequencing and annotation.</title>
        <authorList>
            <consortium name="The Broad Institute Genomics Platform"/>
            <consortium name="The Broad Institute Genome Sequencing Center for Infectious Disease"/>
            <person name="Wu L."/>
            <person name="Ma J."/>
        </authorList>
    </citation>
    <scope>NUCLEOTIDE SEQUENCE [LARGE SCALE GENOMIC DNA]</scope>
    <source>
        <strain evidence="8">CGMCC 1.16275</strain>
    </source>
</reference>
<dbReference type="EC" id="3.2.1.52" evidence="3"/>
<dbReference type="PANTHER" id="PTHR30480">
    <property type="entry name" value="BETA-HEXOSAMINIDASE-RELATED"/>
    <property type="match status" value="1"/>
</dbReference>